<feature type="region of interest" description="Disordered" evidence="1">
    <location>
        <begin position="1"/>
        <end position="32"/>
    </location>
</feature>
<dbReference type="Gramene" id="scaffold_104914.1">
    <property type="protein sequence ID" value="scaffold_104914.1"/>
    <property type="gene ID" value="scaffold_104914.1"/>
</dbReference>
<reference evidence="3" key="1">
    <citation type="journal article" date="2011" name="Nat. Genet.">
        <title>The Arabidopsis lyrata genome sequence and the basis of rapid genome size change.</title>
        <authorList>
            <person name="Hu T.T."/>
            <person name="Pattyn P."/>
            <person name="Bakker E.G."/>
            <person name="Cao J."/>
            <person name="Cheng J.-F."/>
            <person name="Clark R.M."/>
            <person name="Fahlgren N."/>
            <person name="Fawcett J.A."/>
            <person name="Grimwood J."/>
            <person name="Gundlach H."/>
            <person name="Haberer G."/>
            <person name="Hollister J.D."/>
            <person name="Ossowski S."/>
            <person name="Ottilar R.P."/>
            <person name="Salamov A.A."/>
            <person name="Schneeberger K."/>
            <person name="Spannagl M."/>
            <person name="Wang X."/>
            <person name="Yang L."/>
            <person name="Nasrallah M.E."/>
            <person name="Bergelson J."/>
            <person name="Carrington J.C."/>
            <person name="Gaut B.S."/>
            <person name="Schmutz J."/>
            <person name="Mayer K.F.X."/>
            <person name="Van de Peer Y."/>
            <person name="Grigoriev I.V."/>
            <person name="Nordborg M."/>
            <person name="Weigel D."/>
            <person name="Guo Y.-L."/>
        </authorList>
    </citation>
    <scope>NUCLEOTIDE SEQUENCE [LARGE SCALE GENOMIC DNA]</scope>
    <source>
        <strain evidence="3">cv. MN47</strain>
    </source>
</reference>
<evidence type="ECO:0000313" key="3">
    <source>
        <dbReference type="Proteomes" id="UP000008694"/>
    </source>
</evidence>
<dbReference type="EMBL" id="GL348713">
    <property type="protein sequence ID" value="EFH70578.1"/>
    <property type="molecule type" value="Genomic_DNA"/>
</dbReference>
<accession>D7KHS8</accession>
<dbReference type="Proteomes" id="UP000008694">
    <property type="component" value="Unassembled WGS sequence"/>
</dbReference>
<dbReference type="AlphaFoldDB" id="D7KHS8"/>
<feature type="compositionally biased region" description="Basic residues" evidence="1">
    <location>
        <begin position="1"/>
        <end position="10"/>
    </location>
</feature>
<gene>
    <name evidence="2" type="ORF">ARALYDRAFT_892120</name>
</gene>
<organism evidence="3">
    <name type="scientific">Arabidopsis lyrata subsp. lyrata</name>
    <name type="common">Lyre-leaved rock-cress</name>
    <dbReference type="NCBI Taxonomy" id="81972"/>
    <lineage>
        <taxon>Eukaryota</taxon>
        <taxon>Viridiplantae</taxon>
        <taxon>Streptophyta</taxon>
        <taxon>Embryophyta</taxon>
        <taxon>Tracheophyta</taxon>
        <taxon>Spermatophyta</taxon>
        <taxon>Magnoliopsida</taxon>
        <taxon>eudicotyledons</taxon>
        <taxon>Gunneridae</taxon>
        <taxon>Pentapetalae</taxon>
        <taxon>rosids</taxon>
        <taxon>malvids</taxon>
        <taxon>Brassicales</taxon>
        <taxon>Brassicaceae</taxon>
        <taxon>Camelineae</taxon>
        <taxon>Arabidopsis</taxon>
    </lineage>
</organism>
<dbReference type="HOGENOM" id="CLU_044649_0_0_1"/>
<feature type="compositionally biased region" description="Polar residues" evidence="1">
    <location>
        <begin position="11"/>
        <end position="30"/>
    </location>
</feature>
<protein>
    <submittedName>
        <fullName evidence="2">Expressed protein</fullName>
    </submittedName>
</protein>
<sequence length="482" mass="54888">MTKKRSKLRNRNSTSDPENDSPRGSRSSSYREIPCRDSSSIIINRVSSGFDGYIFGSLSRPPENCSVLLQRCNFTGLVQFMKSLSKHIASRYISIDDVVSIWRFLECRCVLREMQISLRSLQQFTRFRFFVESSLWCGVVHALDIVSESGFRHHNPLRQGKNFKSVVVICGLDLYGNDCYSFLQLESLVYENNVKMLMSFGRLRMIAPPYDGSSTDFHVTKNGVMVQHLSLFVKQEACCFEVLMNFAVERFLQFHSYVSAHMRLMEQRSPSIDVMEVMLLSCLTKVNSFSSKWLDLHVIIGSQSCVSRHEKIWSRLATLIHEAVCIFAGKGFCFMQELFGWLKCFLFVVIGCSITEFHNDVVFALCATHELLMTQSLLQPLLNWFKSSKRLALGNVLEFGSCLQKLQQLMSCGCPRHVVTLTGLLFQLLASRVQILYISFGDPLILLMPRVIIVGCGRVQIFAAEVFALNATHEMKLTQSLP</sequence>
<evidence type="ECO:0000313" key="2">
    <source>
        <dbReference type="EMBL" id="EFH70578.1"/>
    </source>
</evidence>
<proteinExistence type="predicted"/>
<name>D7KHS8_ARALL</name>
<keyword evidence="3" id="KW-1185">Reference proteome</keyword>
<evidence type="ECO:0000256" key="1">
    <source>
        <dbReference type="SAM" id="MobiDB-lite"/>
    </source>
</evidence>